<sequence length="149" mass="16586">MKTIITLLFISILTITQSKAQILHPVTWSYAAKKTSPTEAVVLLKATIEKGWHIYSQNVKEGGPVATTFTFAPSKEFSLVGKTAEPKPLTRMEKVFAMEVSYFENAAIFQQKIRLKKGQTTVAGKLSFMTCNDEKCLPPDDVEFSIPVK</sequence>
<feature type="chain" id="PRO_5045112610" evidence="1">
    <location>
        <begin position="21"/>
        <end position="149"/>
    </location>
</feature>
<dbReference type="RefSeq" id="WP_321563799.1">
    <property type="nucleotide sequence ID" value="NZ_CP139558.1"/>
</dbReference>
<reference evidence="3 4" key="1">
    <citation type="submission" date="2023-11" db="EMBL/GenBank/DDBJ databases">
        <title>Analysis of the Genomes of Mucilaginibacter gossypii cycad 4 and M. sabulilitoris SNA2: microbes with the potential for plant growth promotion.</title>
        <authorList>
            <person name="Hirsch A.M."/>
            <person name="Humm E."/>
            <person name="Rubbi M."/>
            <person name="Del Vecchio G."/>
            <person name="Ha S.M."/>
            <person name="Pellegrini M."/>
            <person name="Gunsalus R.P."/>
        </authorList>
    </citation>
    <scope>NUCLEOTIDE SEQUENCE [LARGE SCALE GENOMIC DNA]</scope>
    <source>
        <strain evidence="3 4">SNA2</strain>
    </source>
</reference>
<evidence type="ECO:0000259" key="2">
    <source>
        <dbReference type="Pfam" id="PF11412"/>
    </source>
</evidence>
<keyword evidence="4" id="KW-1185">Reference proteome</keyword>
<evidence type="ECO:0000256" key="1">
    <source>
        <dbReference type="SAM" id="SignalP"/>
    </source>
</evidence>
<keyword evidence="1" id="KW-0732">Signal</keyword>
<evidence type="ECO:0000313" key="4">
    <source>
        <dbReference type="Proteomes" id="UP001324380"/>
    </source>
</evidence>
<accession>A0ABZ0TRG8</accession>
<name>A0ABZ0TRG8_9SPHI</name>
<dbReference type="InterPro" id="IPR028250">
    <property type="entry name" value="DsbDN"/>
</dbReference>
<dbReference type="Pfam" id="PF11412">
    <property type="entry name" value="DsbD_N"/>
    <property type="match status" value="1"/>
</dbReference>
<feature type="signal peptide" evidence="1">
    <location>
        <begin position="1"/>
        <end position="20"/>
    </location>
</feature>
<dbReference type="Gene3D" id="2.60.40.1250">
    <property type="entry name" value="Thiol:disulfide interchange protein DsbD, N-terminal domain"/>
    <property type="match status" value="1"/>
</dbReference>
<feature type="domain" description="Thiol:disulfide interchange protein DsbD N-terminal" evidence="2">
    <location>
        <begin position="36"/>
        <end position="143"/>
    </location>
</feature>
<proteinExistence type="predicted"/>
<protein>
    <submittedName>
        <fullName evidence="3">Protein-disulfide reductase DsbD family protein</fullName>
    </submittedName>
</protein>
<dbReference type="PANTHER" id="PTHR32234">
    <property type="entry name" value="THIOL:DISULFIDE INTERCHANGE PROTEIN DSBD"/>
    <property type="match status" value="1"/>
</dbReference>
<gene>
    <name evidence="3" type="ORF">SNE25_04010</name>
</gene>
<dbReference type="InterPro" id="IPR036929">
    <property type="entry name" value="DsbDN_sf"/>
</dbReference>
<evidence type="ECO:0000313" key="3">
    <source>
        <dbReference type="EMBL" id="WPU94683.1"/>
    </source>
</evidence>
<organism evidence="3 4">
    <name type="scientific">Mucilaginibacter sabulilitoris</name>
    <dbReference type="NCBI Taxonomy" id="1173583"/>
    <lineage>
        <taxon>Bacteria</taxon>
        <taxon>Pseudomonadati</taxon>
        <taxon>Bacteroidota</taxon>
        <taxon>Sphingobacteriia</taxon>
        <taxon>Sphingobacteriales</taxon>
        <taxon>Sphingobacteriaceae</taxon>
        <taxon>Mucilaginibacter</taxon>
    </lineage>
</organism>
<dbReference type="PANTHER" id="PTHR32234:SF0">
    <property type="entry name" value="THIOL:DISULFIDE INTERCHANGE PROTEIN DSBD"/>
    <property type="match status" value="1"/>
</dbReference>
<dbReference type="Proteomes" id="UP001324380">
    <property type="component" value="Chromosome"/>
</dbReference>
<dbReference type="EMBL" id="CP139558">
    <property type="protein sequence ID" value="WPU94683.1"/>
    <property type="molecule type" value="Genomic_DNA"/>
</dbReference>